<dbReference type="InterPro" id="IPR051683">
    <property type="entry name" value="Enoyl-CoA_Hydratase/Isomerase"/>
</dbReference>
<evidence type="ECO:0000313" key="3">
    <source>
        <dbReference type="Proteomes" id="UP000295578"/>
    </source>
</evidence>
<accession>A0A4R5BH93</accession>
<dbReference type="SUPFAM" id="SSF52096">
    <property type="entry name" value="ClpP/crotonase"/>
    <property type="match status" value="1"/>
</dbReference>
<protein>
    <submittedName>
        <fullName evidence="2">Enoyl-CoA hydratase/isomerase family protein</fullName>
    </submittedName>
</protein>
<gene>
    <name evidence="2" type="ORF">E1293_15375</name>
</gene>
<dbReference type="Pfam" id="PF00378">
    <property type="entry name" value="ECH_1"/>
    <property type="match status" value="1"/>
</dbReference>
<keyword evidence="3" id="KW-1185">Reference proteome</keyword>
<dbReference type="PANTHER" id="PTHR42964:SF1">
    <property type="entry name" value="POLYKETIDE BIOSYNTHESIS ENOYL-COA HYDRATASE PKSH-RELATED"/>
    <property type="match status" value="1"/>
</dbReference>
<dbReference type="AlphaFoldDB" id="A0A4R5BH93"/>
<dbReference type="InterPro" id="IPR029045">
    <property type="entry name" value="ClpP/crotonase-like_dom_sf"/>
</dbReference>
<dbReference type="PANTHER" id="PTHR42964">
    <property type="entry name" value="ENOYL-COA HYDRATASE"/>
    <property type="match status" value="1"/>
</dbReference>
<dbReference type="Proteomes" id="UP000295578">
    <property type="component" value="Unassembled WGS sequence"/>
</dbReference>
<dbReference type="InterPro" id="IPR001753">
    <property type="entry name" value="Enoyl-CoA_hydra/iso"/>
</dbReference>
<dbReference type="EMBL" id="SMKY01000058">
    <property type="protein sequence ID" value="TDD83052.1"/>
    <property type="molecule type" value="Genomic_DNA"/>
</dbReference>
<reference evidence="2 3" key="1">
    <citation type="submission" date="2019-03" db="EMBL/GenBank/DDBJ databases">
        <title>Draft genome sequences of novel Actinobacteria.</title>
        <authorList>
            <person name="Sahin N."/>
            <person name="Ay H."/>
            <person name="Saygin H."/>
        </authorList>
    </citation>
    <scope>NUCLEOTIDE SEQUENCE [LARGE SCALE GENOMIC DNA]</scope>
    <source>
        <strain evidence="2 3">DSM 45941</strain>
    </source>
</reference>
<keyword evidence="2" id="KW-0413">Isomerase</keyword>
<organism evidence="2 3">
    <name type="scientific">Actinomadura darangshiensis</name>
    <dbReference type="NCBI Taxonomy" id="705336"/>
    <lineage>
        <taxon>Bacteria</taxon>
        <taxon>Bacillati</taxon>
        <taxon>Actinomycetota</taxon>
        <taxon>Actinomycetes</taxon>
        <taxon>Streptosporangiales</taxon>
        <taxon>Thermomonosporaceae</taxon>
        <taxon>Actinomadura</taxon>
    </lineage>
</organism>
<dbReference type="CDD" id="cd06558">
    <property type="entry name" value="crotonase-like"/>
    <property type="match status" value="1"/>
</dbReference>
<sequence>MKSMRDGRLVTLTLGRPNKLNAMDADEWRALHHHIRAAEDDQNVHAIVLRAEGRAFCAGNDIAAMSACRTRAQARAYFLDTMLPAFTAMATTPLPIIAEVGGMALGGGVELVQFCDLAVAARSATFRLPELRVGVWPTVFAGAAPYLGQRRLAQRLALTARPISAEEAREADLITHVADDADLTATVAEIAAEVTAGARGATGQAKRFANRALVEQGLPAVRAALETMVEQTMFTAEYEAGVSGFTGRREPADA</sequence>
<dbReference type="OrthoDB" id="9777711at2"/>
<comment type="similarity">
    <text evidence="1">Belongs to the enoyl-CoA hydratase/isomerase family.</text>
</comment>
<comment type="caution">
    <text evidence="2">The sequence shown here is derived from an EMBL/GenBank/DDBJ whole genome shotgun (WGS) entry which is preliminary data.</text>
</comment>
<name>A0A4R5BH93_9ACTN</name>
<evidence type="ECO:0000256" key="1">
    <source>
        <dbReference type="ARBA" id="ARBA00005254"/>
    </source>
</evidence>
<dbReference type="GO" id="GO:0016853">
    <property type="term" value="F:isomerase activity"/>
    <property type="evidence" value="ECO:0007669"/>
    <property type="project" value="UniProtKB-KW"/>
</dbReference>
<evidence type="ECO:0000313" key="2">
    <source>
        <dbReference type="EMBL" id="TDD83052.1"/>
    </source>
</evidence>
<dbReference type="Gene3D" id="3.90.226.10">
    <property type="entry name" value="2-enoyl-CoA Hydratase, Chain A, domain 1"/>
    <property type="match status" value="1"/>
</dbReference>
<proteinExistence type="inferred from homology"/>